<dbReference type="SUPFAM" id="SSF51735">
    <property type="entry name" value="NAD(P)-binding Rossmann-fold domains"/>
    <property type="match status" value="1"/>
</dbReference>
<keyword evidence="3" id="KW-1185">Reference proteome</keyword>
<dbReference type="STRING" id="236234.A0A1J9QR48"/>
<dbReference type="Proteomes" id="UP000183809">
    <property type="component" value="Unassembled WGS sequence"/>
</dbReference>
<dbReference type="Gene3D" id="3.90.25.10">
    <property type="entry name" value="UDP-galactose 4-epimerase, domain 1"/>
    <property type="match status" value="1"/>
</dbReference>
<organism evidence="2 3">
    <name type="scientific">Diplodia corticola</name>
    <dbReference type="NCBI Taxonomy" id="236234"/>
    <lineage>
        <taxon>Eukaryota</taxon>
        <taxon>Fungi</taxon>
        <taxon>Dikarya</taxon>
        <taxon>Ascomycota</taxon>
        <taxon>Pezizomycotina</taxon>
        <taxon>Dothideomycetes</taxon>
        <taxon>Dothideomycetes incertae sedis</taxon>
        <taxon>Botryosphaeriales</taxon>
        <taxon>Botryosphaeriaceae</taxon>
        <taxon>Diplodia</taxon>
    </lineage>
</organism>
<sequence length="356" mass="38539">MSHDDKIAIFPASGGISGGTYRHLADLIDARRLILVSRHPEKIDPKYAAGGAAVRRGDYERAEALEGAFAGARVLSLVSHASVSHRRRFGLHKAAIDAAVRAGVTHVFYSSLGFAGARDRPDHTVAHVMKAHLDTERYLASLAAESDGKFTYTIVRQGLYTESFPLYLAFLDVARPPAQLPAEVRIPHPGTGPGIAWVKRDELGEATARLIARYTSPSSSSPEHDEPAERQRQRYRNATLLLSGPREISLGESAAIIGRVAGRSGGDIEVREVSVDEWAAQDCVRGVSPYLTVADGMDRAWATSWATSWDALREGEGAAVTGHLRELLGREPEAFETTVAAMVRAARQKEEGEVVA</sequence>
<dbReference type="RefSeq" id="XP_020127149.1">
    <property type="nucleotide sequence ID" value="XM_020277290.1"/>
</dbReference>
<dbReference type="PANTHER" id="PTHR47129">
    <property type="entry name" value="QUINONE OXIDOREDUCTASE 2"/>
    <property type="match status" value="1"/>
</dbReference>
<evidence type="ECO:0000313" key="3">
    <source>
        <dbReference type="Proteomes" id="UP000183809"/>
    </source>
</evidence>
<dbReference type="Gene3D" id="3.40.50.720">
    <property type="entry name" value="NAD(P)-binding Rossmann-like Domain"/>
    <property type="match status" value="1"/>
</dbReference>
<dbReference type="Pfam" id="PF13460">
    <property type="entry name" value="NAD_binding_10"/>
    <property type="match status" value="1"/>
</dbReference>
<evidence type="ECO:0000259" key="1">
    <source>
        <dbReference type="Pfam" id="PF13460"/>
    </source>
</evidence>
<dbReference type="OrthoDB" id="419598at2759"/>
<dbReference type="AlphaFoldDB" id="A0A1J9QR48"/>
<dbReference type="InterPro" id="IPR052718">
    <property type="entry name" value="NmrA-type_oxidoreductase"/>
</dbReference>
<feature type="domain" description="NAD(P)-binding" evidence="1">
    <location>
        <begin position="16"/>
        <end position="162"/>
    </location>
</feature>
<comment type="caution">
    <text evidence="2">The sequence shown here is derived from an EMBL/GenBank/DDBJ whole genome shotgun (WGS) entry which is preliminary data.</text>
</comment>
<gene>
    <name evidence="2" type="ORF">BKCO1_540008</name>
</gene>
<accession>A0A1J9QR48</accession>
<dbReference type="InterPro" id="IPR016040">
    <property type="entry name" value="NAD(P)-bd_dom"/>
</dbReference>
<protein>
    <recommendedName>
        <fullName evidence="1">NAD(P)-binding domain-containing protein</fullName>
    </recommendedName>
</protein>
<name>A0A1J9QR48_9PEZI</name>
<reference evidence="2 3" key="1">
    <citation type="submission" date="2016-10" db="EMBL/GenBank/DDBJ databases">
        <title>Proteomics and genomics reveal pathogen-plant mechanisms compatible with a hemibiotrophic lifestyle of Diplodia corticola.</title>
        <authorList>
            <person name="Fernandes I."/>
            <person name="De Jonge R."/>
            <person name="Van De Peer Y."/>
            <person name="Devreese B."/>
            <person name="Alves A."/>
            <person name="Esteves A.C."/>
        </authorList>
    </citation>
    <scope>NUCLEOTIDE SEQUENCE [LARGE SCALE GENOMIC DNA]</scope>
    <source>
        <strain evidence="2 3">CBS 112549</strain>
    </source>
</reference>
<dbReference type="InterPro" id="IPR036291">
    <property type="entry name" value="NAD(P)-bd_dom_sf"/>
</dbReference>
<dbReference type="GeneID" id="31017551"/>
<proteinExistence type="predicted"/>
<dbReference type="PANTHER" id="PTHR47129:SF1">
    <property type="entry name" value="NMRA-LIKE DOMAIN-CONTAINING PROTEIN"/>
    <property type="match status" value="1"/>
</dbReference>
<evidence type="ECO:0000313" key="2">
    <source>
        <dbReference type="EMBL" id="OJD30889.1"/>
    </source>
</evidence>
<dbReference type="EMBL" id="MNUE01000054">
    <property type="protein sequence ID" value="OJD30889.1"/>
    <property type="molecule type" value="Genomic_DNA"/>
</dbReference>